<dbReference type="EMBL" id="CP112866">
    <property type="protein sequence ID" value="UZW18371.1"/>
    <property type="molecule type" value="Genomic_DNA"/>
</dbReference>
<organism evidence="1 2">
    <name type="scientific">Pseudomonas quebecensis</name>
    <dbReference type="NCBI Taxonomy" id="2995174"/>
    <lineage>
        <taxon>Bacteria</taxon>
        <taxon>Pseudomonadati</taxon>
        <taxon>Pseudomonadota</taxon>
        <taxon>Gammaproteobacteria</taxon>
        <taxon>Pseudomonadales</taxon>
        <taxon>Pseudomonadaceae</taxon>
        <taxon>Pseudomonas</taxon>
    </lineage>
</organism>
<protein>
    <recommendedName>
        <fullName evidence="3">Lipoprotein</fullName>
    </recommendedName>
</protein>
<reference evidence="1" key="1">
    <citation type="submission" date="2022-11" db="EMBL/GenBank/DDBJ databases">
        <title>Taxonomic description of a new Pseudomonas species.</title>
        <authorList>
            <person name="Tambong J.T."/>
        </authorList>
    </citation>
    <scope>NUCLEOTIDE SEQUENCE</scope>
    <source>
        <strain evidence="1">S1Bt42</strain>
    </source>
</reference>
<name>A0ABY6QHF0_9PSED</name>
<evidence type="ECO:0000313" key="1">
    <source>
        <dbReference type="EMBL" id="UZW18371.1"/>
    </source>
</evidence>
<dbReference type="RefSeq" id="WP_181081416.1">
    <property type="nucleotide sequence ID" value="NZ_CP112866.1"/>
</dbReference>
<evidence type="ECO:0000313" key="2">
    <source>
        <dbReference type="Proteomes" id="UP001164116"/>
    </source>
</evidence>
<evidence type="ECO:0008006" key="3">
    <source>
        <dbReference type="Google" id="ProtNLM"/>
    </source>
</evidence>
<proteinExistence type="predicted"/>
<sequence>MKYWNVYRKGLYLVILFKLTLLTGCAGIPYEKPEDQISIQKDLSIKAEDIVIMSQVSWCSYPYGDMAPCRPQDALAVQTRTKLIFASYSSQHYKPDLEVLASDVMCAHLYESRDTSPNFYLFTKDYALQIWPMDAHSKPDMKKKKLMLDVMVPQGKKAYVGPEGNFVTATGRTSEAIYVSRYPSIVYTSHPEILQLVNPCGQ</sequence>
<keyword evidence="2" id="KW-1185">Reference proteome</keyword>
<accession>A0ABY6QHF0</accession>
<gene>
    <name evidence="1" type="ORF">OSC50_23830</name>
</gene>
<dbReference type="Proteomes" id="UP001164116">
    <property type="component" value="Chromosome"/>
</dbReference>